<reference evidence="1 2" key="1">
    <citation type="submission" date="2018-12" db="EMBL/GenBank/DDBJ databases">
        <authorList>
            <consortium name="Pathogen Informatics"/>
        </authorList>
    </citation>
    <scope>NUCLEOTIDE SEQUENCE [LARGE SCALE GENOMIC DNA]</scope>
    <source>
        <strain evidence="1 2">NCTC9428</strain>
    </source>
</reference>
<organism evidence="1 2">
    <name type="scientific">Pseudomonas fluorescens</name>
    <dbReference type="NCBI Taxonomy" id="294"/>
    <lineage>
        <taxon>Bacteria</taxon>
        <taxon>Pseudomonadati</taxon>
        <taxon>Pseudomonadota</taxon>
        <taxon>Gammaproteobacteria</taxon>
        <taxon>Pseudomonadales</taxon>
        <taxon>Pseudomonadaceae</taxon>
        <taxon>Pseudomonas</taxon>
    </lineage>
</organism>
<sequence length="41" mass="5011">MEHCRQVIDFHWYRRRKDVANVRNQGPHLFQTLSLVDDVDD</sequence>
<dbReference type="AlphaFoldDB" id="A0A3S4T0H1"/>
<accession>A0A3S4T0H1</accession>
<dbReference type="Proteomes" id="UP000281909">
    <property type="component" value="Chromosome"/>
</dbReference>
<evidence type="ECO:0000313" key="1">
    <source>
        <dbReference type="EMBL" id="VEF10824.1"/>
    </source>
</evidence>
<evidence type="ECO:0000313" key="2">
    <source>
        <dbReference type="Proteomes" id="UP000281909"/>
    </source>
</evidence>
<dbReference type="EMBL" id="LR134318">
    <property type="protein sequence ID" value="VEF10824.1"/>
    <property type="molecule type" value="Genomic_DNA"/>
</dbReference>
<proteinExistence type="predicted"/>
<protein>
    <submittedName>
        <fullName evidence="1">Uncharacterized protein</fullName>
    </submittedName>
</protein>
<name>A0A3S4T0H1_PSEFL</name>
<gene>
    <name evidence="1" type="ORF">NCTC9428_02437</name>
</gene>